<proteinExistence type="inferred from homology"/>
<dbReference type="OrthoDB" id="419768at2759"/>
<reference evidence="5 6" key="1">
    <citation type="submission" date="2016-08" db="EMBL/GenBank/DDBJ databases">
        <title>A Parts List for Fungal Cellulosomes Revealed by Comparative Genomics.</title>
        <authorList>
            <consortium name="DOE Joint Genome Institute"/>
            <person name="Haitjema C.H."/>
            <person name="Gilmore S.P."/>
            <person name="Henske J.K."/>
            <person name="Solomon K.V."/>
            <person name="De Groot R."/>
            <person name="Kuo A."/>
            <person name="Mondo S.J."/>
            <person name="Salamov A.A."/>
            <person name="Labutti K."/>
            <person name="Zhao Z."/>
            <person name="Chiniquy J."/>
            <person name="Barry K."/>
            <person name="Brewer H.M."/>
            <person name="Purvine S.O."/>
            <person name="Wright A.T."/>
            <person name="Boxma B."/>
            <person name="Van Alen T."/>
            <person name="Hackstein J.H."/>
            <person name="Baker S.E."/>
            <person name="Grigoriev I.V."/>
            <person name="O'Malley M.A."/>
        </authorList>
    </citation>
    <scope>NUCLEOTIDE SEQUENCE [LARGE SCALE GENOMIC DNA]</scope>
    <source>
        <strain evidence="5 6">S4</strain>
    </source>
</reference>
<dbReference type="Gene3D" id="3.40.50.410">
    <property type="entry name" value="von Willebrand factor, type A domain"/>
    <property type="match status" value="1"/>
</dbReference>
<dbReference type="EMBL" id="MCFG01000438">
    <property type="protein sequence ID" value="ORX67005.1"/>
    <property type="molecule type" value="Genomic_DNA"/>
</dbReference>
<dbReference type="CDD" id="cd04047">
    <property type="entry name" value="C2B_Copine"/>
    <property type="match status" value="1"/>
</dbReference>
<dbReference type="InterPro" id="IPR002035">
    <property type="entry name" value="VWF_A"/>
</dbReference>
<name>A0A1Y1W126_9FUNG</name>
<evidence type="ECO:0000256" key="1">
    <source>
        <dbReference type="ARBA" id="ARBA00009048"/>
    </source>
</evidence>
<dbReference type="STRING" id="1754192.A0A1Y1W126"/>
<dbReference type="Pfam" id="PF07002">
    <property type="entry name" value="Copine"/>
    <property type="match status" value="1"/>
</dbReference>
<dbReference type="PANTHER" id="PTHR10857">
    <property type="entry name" value="COPINE"/>
    <property type="match status" value="1"/>
</dbReference>
<dbReference type="InterPro" id="IPR010734">
    <property type="entry name" value="Copine_C"/>
</dbReference>
<dbReference type="CDD" id="cd04048">
    <property type="entry name" value="C2A_Copine"/>
    <property type="match status" value="1"/>
</dbReference>
<dbReference type="InterPro" id="IPR036465">
    <property type="entry name" value="vWFA_dom_sf"/>
</dbReference>
<dbReference type="SMART" id="SM00239">
    <property type="entry name" value="C2"/>
    <property type="match status" value="2"/>
</dbReference>
<dbReference type="AlphaFoldDB" id="A0A1Y1W126"/>
<feature type="domain" description="VWFA" evidence="4">
    <location>
        <begin position="335"/>
        <end position="524"/>
    </location>
</feature>
<accession>A0A1Y1W126</accession>
<dbReference type="GO" id="GO:0005544">
    <property type="term" value="F:calcium-dependent phospholipid binding"/>
    <property type="evidence" value="ECO:0007669"/>
    <property type="project" value="InterPro"/>
</dbReference>
<comment type="caution">
    <text evidence="5">The sequence shown here is derived from an EMBL/GenBank/DDBJ whole genome shotgun (WGS) entry which is preliminary data.</text>
</comment>
<comment type="similarity">
    <text evidence="1">Belongs to the copine family.</text>
</comment>
<dbReference type="InterPro" id="IPR035892">
    <property type="entry name" value="C2_domain_sf"/>
</dbReference>
<dbReference type="InterPro" id="IPR045052">
    <property type="entry name" value="Copine"/>
</dbReference>
<feature type="domain" description="C2" evidence="3">
    <location>
        <begin position="14"/>
        <end position="151"/>
    </location>
</feature>
<dbReference type="PANTHER" id="PTHR10857:SF106">
    <property type="entry name" value="C2 DOMAIN-CONTAINING PROTEIN"/>
    <property type="match status" value="1"/>
</dbReference>
<sequence>MTSTSLTGAKVVEEPESIEFNNNYSNAHGVSYAPNAKVEIKISCENLPRSDNFTKCDPKVFVFFEERVYNCGVPESKWILVGSTETAKNDNNPKYAKSFVFEYYFQYIQNLRFVVLDMEGKNDGFLTNDYIGYVEKTISELLVNAKQNKCSYDIMGTIPFGMKFREKKHSAKNCRMTITIEEVANTAVQAVFDVSCKNLDKMDFIGKSDPYFVISKQLESGEWTKVYTSKVKKLTLNPTWKQIGIDMVRFNSGNDKKLLRFEVFDWDRNSSPDYIGKFEANFETIREKNTFEIINDEKKAKKSNYKNSGTMTFENIRYAEGFSFSTFPLHGTEIAVVFSIDFTSSNGTPREADSLHKIIDKKELNDFSKLNHYQKAITSIGQVLESYDTNKEFAVYGYGAQFNNDEKMRFDYPLNGNEKNPNVKGIQGVLDAYYSTLETVKLGFPTNFAPMIDIIARNVRKEGCTKVKDTTILKQYTILVIITDGDITDMEQTLDAIKRATDLPLSIVIIGVGDNDFSSMEKLDADNIQISGGGKKIRDIVQFVPLNKYIDNPDVLASETLAEVPSQFFEFVTESKCVPPDYED</sequence>
<keyword evidence="6" id="KW-1185">Reference proteome</keyword>
<keyword evidence="2" id="KW-0677">Repeat</keyword>
<evidence type="ECO:0000313" key="6">
    <source>
        <dbReference type="Proteomes" id="UP000193944"/>
    </source>
</evidence>
<reference evidence="5 6" key="2">
    <citation type="submission" date="2016-08" db="EMBL/GenBank/DDBJ databases">
        <title>Pervasive Adenine N6-methylation of Active Genes in Fungi.</title>
        <authorList>
            <consortium name="DOE Joint Genome Institute"/>
            <person name="Mondo S.J."/>
            <person name="Dannebaum R.O."/>
            <person name="Kuo R.C."/>
            <person name="Labutti K."/>
            <person name="Haridas S."/>
            <person name="Kuo A."/>
            <person name="Salamov A."/>
            <person name="Ahrendt S.R."/>
            <person name="Lipzen A."/>
            <person name="Sullivan W."/>
            <person name="Andreopoulos W.B."/>
            <person name="Clum A."/>
            <person name="Lindquist E."/>
            <person name="Daum C."/>
            <person name="Ramamoorthy G.K."/>
            <person name="Gryganskyi A."/>
            <person name="Culley D."/>
            <person name="Magnuson J.K."/>
            <person name="James T.Y."/>
            <person name="O'Malley M.A."/>
            <person name="Stajich J.E."/>
            <person name="Spatafora J.W."/>
            <person name="Visel A."/>
            <person name="Grigoriev I.V."/>
        </authorList>
    </citation>
    <scope>NUCLEOTIDE SEQUENCE [LARGE SCALE GENOMIC DNA]</scope>
    <source>
        <strain evidence="5 6">S4</strain>
    </source>
</reference>
<dbReference type="PROSITE" id="PS50234">
    <property type="entry name" value="VWFA"/>
    <property type="match status" value="1"/>
</dbReference>
<organism evidence="5 6">
    <name type="scientific">Anaeromyces robustus</name>
    <dbReference type="NCBI Taxonomy" id="1754192"/>
    <lineage>
        <taxon>Eukaryota</taxon>
        <taxon>Fungi</taxon>
        <taxon>Fungi incertae sedis</taxon>
        <taxon>Chytridiomycota</taxon>
        <taxon>Chytridiomycota incertae sedis</taxon>
        <taxon>Neocallimastigomycetes</taxon>
        <taxon>Neocallimastigales</taxon>
        <taxon>Neocallimastigaceae</taxon>
        <taxon>Anaeromyces</taxon>
    </lineage>
</organism>
<dbReference type="InterPro" id="IPR037768">
    <property type="entry name" value="C2B_Copine"/>
</dbReference>
<dbReference type="SMART" id="SM00327">
    <property type="entry name" value="VWA"/>
    <property type="match status" value="1"/>
</dbReference>
<gene>
    <name evidence="5" type="ORF">BCR32DRAFT_297568</name>
</gene>
<dbReference type="SUPFAM" id="SSF49562">
    <property type="entry name" value="C2 domain (Calcium/lipid-binding domain, CaLB)"/>
    <property type="match status" value="2"/>
</dbReference>
<dbReference type="InterPro" id="IPR000008">
    <property type="entry name" value="C2_dom"/>
</dbReference>
<evidence type="ECO:0000313" key="5">
    <source>
        <dbReference type="EMBL" id="ORX67005.1"/>
    </source>
</evidence>
<dbReference type="Pfam" id="PF00168">
    <property type="entry name" value="C2"/>
    <property type="match status" value="2"/>
</dbReference>
<evidence type="ECO:0000259" key="3">
    <source>
        <dbReference type="PROSITE" id="PS50004"/>
    </source>
</evidence>
<dbReference type="Gene3D" id="2.60.40.150">
    <property type="entry name" value="C2 domain"/>
    <property type="match status" value="2"/>
</dbReference>
<dbReference type="SUPFAM" id="SSF53300">
    <property type="entry name" value="vWA-like"/>
    <property type="match status" value="1"/>
</dbReference>
<dbReference type="PROSITE" id="PS50004">
    <property type="entry name" value="C2"/>
    <property type="match status" value="2"/>
</dbReference>
<dbReference type="GO" id="GO:0005886">
    <property type="term" value="C:plasma membrane"/>
    <property type="evidence" value="ECO:0007669"/>
    <property type="project" value="TreeGrafter"/>
</dbReference>
<dbReference type="GO" id="GO:0071277">
    <property type="term" value="P:cellular response to calcium ion"/>
    <property type="evidence" value="ECO:0007669"/>
    <property type="project" value="TreeGrafter"/>
</dbReference>
<evidence type="ECO:0000256" key="2">
    <source>
        <dbReference type="ARBA" id="ARBA00022737"/>
    </source>
</evidence>
<protein>
    <submittedName>
        <fullName evidence="5">Copine-5-like protein</fullName>
    </submittedName>
</protein>
<dbReference type="Proteomes" id="UP000193944">
    <property type="component" value="Unassembled WGS sequence"/>
</dbReference>
<evidence type="ECO:0000259" key="4">
    <source>
        <dbReference type="PROSITE" id="PS50234"/>
    </source>
</evidence>
<feature type="domain" description="C2" evidence="3">
    <location>
        <begin position="170"/>
        <end position="295"/>
    </location>
</feature>